<dbReference type="Proteomes" id="UP000824469">
    <property type="component" value="Unassembled WGS sequence"/>
</dbReference>
<protein>
    <submittedName>
        <fullName evidence="1">Uncharacterized protein</fullName>
    </submittedName>
</protein>
<comment type="caution">
    <text evidence="1">The sequence shown here is derived from an EMBL/GenBank/DDBJ whole genome shotgun (WGS) entry which is preliminary data.</text>
</comment>
<reference evidence="1 2" key="1">
    <citation type="journal article" date="2021" name="Nat. Plants">
        <title>The Taxus genome provides insights into paclitaxel biosynthesis.</title>
        <authorList>
            <person name="Xiong X."/>
            <person name="Gou J."/>
            <person name="Liao Q."/>
            <person name="Li Y."/>
            <person name="Zhou Q."/>
            <person name="Bi G."/>
            <person name="Li C."/>
            <person name="Du R."/>
            <person name="Wang X."/>
            <person name="Sun T."/>
            <person name="Guo L."/>
            <person name="Liang H."/>
            <person name="Lu P."/>
            <person name="Wu Y."/>
            <person name="Zhang Z."/>
            <person name="Ro D.K."/>
            <person name="Shang Y."/>
            <person name="Huang S."/>
            <person name="Yan J."/>
        </authorList>
    </citation>
    <scope>NUCLEOTIDE SEQUENCE [LARGE SCALE GENOMIC DNA]</scope>
    <source>
        <strain evidence="1">Ta-2019</strain>
    </source>
</reference>
<evidence type="ECO:0000313" key="2">
    <source>
        <dbReference type="Proteomes" id="UP000824469"/>
    </source>
</evidence>
<sequence length="74" mass="8205">CSFEKRVTGLCFFAPLVGMTEKSIGAMGTFLFCWLSCWEIQVGPIEEGPETEGEVAMVEEGKNVETRGGWQLKE</sequence>
<name>A0AA38GK64_TAXCH</name>
<feature type="non-terminal residue" evidence="1">
    <location>
        <position position="1"/>
    </location>
</feature>
<dbReference type="AlphaFoldDB" id="A0AA38GK64"/>
<organism evidence="1 2">
    <name type="scientific">Taxus chinensis</name>
    <name type="common">Chinese yew</name>
    <name type="synonym">Taxus wallichiana var. chinensis</name>
    <dbReference type="NCBI Taxonomy" id="29808"/>
    <lineage>
        <taxon>Eukaryota</taxon>
        <taxon>Viridiplantae</taxon>
        <taxon>Streptophyta</taxon>
        <taxon>Embryophyta</taxon>
        <taxon>Tracheophyta</taxon>
        <taxon>Spermatophyta</taxon>
        <taxon>Pinopsida</taxon>
        <taxon>Pinidae</taxon>
        <taxon>Conifers II</taxon>
        <taxon>Cupressales</taxon>
        <taxon>Taxaceae</taxon>
        <taxon>Taxus</taxon>
    </lineage>
</organism>
<dbReference type="EMBL" id="JAHRHJ020000003">
    <property type="protein sequence ID" value="KAH9323786.1"/>
    <property type="molecule type" value="Genomic_DNA"/>
</dbReference>
<proteinExistence type="predicted"/>
<keyword evidence="2" id="KW-1185">Reference proteome</keyword>
<evidence type="ECO:0000313" key="1">
    <source>
        <dbReference type="EMBL" id="KAH9323786.1"/>
    </source>
</evidence>
<gene>
    <name evidence="1" type="ORF">KI387_018425</name>
</gene>
<accession>A0AA38GK64</accession>